<dbReference type="InterPro" id="IPR050502">
    <property type="entry name" value="Euk_RNA-bind_prot"/>
</dbReference>
<protein>
    <submittedName>
        <fullName evidence="8">RRM domain-containing protein</fullName>
    </submittedName>
</protein>
<dbReference type="AlphaFoldDB" id="A0A9P1FHL9"/>
<feature type="compositionally biased region" description="Gly residues" evidence="3">
    <location>
        <begin position="151"/>
        <end position="167"/>
    </location>
</feature>
<gene>
    <name evidence="6" type="ORF">C1SCF055_LOCUS4716</name>
</gene>
<evidence type="ECO:0000259" key="4">
    <source>
        <dbReference type="PROSITE" id="PS50020"/>
    </source>
</evidence>
<organism evidence="6">
    <name type="scientific">Cladocopium goreaui</name>
    <dbReference type="NCBI Taxonomy" id="2562237"/>
    <lineage>
        <taxon>Eukaryota</taxon>
        <taxon>Sar</taxon>
        <taxon>Alveolata</taxon>
        <taxon>Dinophyceae</taxon>
        <taxon>Suessiales</taxon>
        <taxon>Symbiodiniaceae</taxon>
        <taxon>Cladocopium</taxon>
    </lineage>
</organism>
<dbReference type="Gene3D" id="3.30.70.330">
    <property type="match status" value="1"/>
</dbReference>
<evidence type="ECO:0000259" key="5">
    <source>
        <dbReference type="PROSITE" id="PS50102"/>
    </source>
</evidence>
<dbReference type="EMBL" id="CAMXCT010000276">
    <property type="protein sequence ID" value="CAI3976503.1"/>
    <property type="molecule type" value="Genomic_DNA"/>
</dbReference>
<dbReference type="PROSITE" id="PS01159">
    <property type="entry name" value="WW_DOMAIN_1"/>
    <property type="match status" value="1"/>
</dbReference>
<dbReference type="SMART" id="SM00456">
    <property type="entry name" value="WW"/>
    <property type="match status" value="1"/>
</dbReference>
<feature type="region of interest" description="Disordered" evidence="3">
    <location>
        <begin position="1"/>
        <end position="76"/>
    </location>
</feature>
<keyword evidence="9" id="KW-1185">Reference proteome</keyword>
<dbReference type="OrthoDB" id="284619at2759"/>
<dbReference type="CDD" id="cd00201">
    <property type="entry name" value="WW"/>
    <property type="match status" value="1"/>
</dbReference>
<sequence length="384" mass="42419">MAWWNGKGWRGENDWEKGNGKNGKHGQKGPKGQKGQKGKGKDGKDGKDGEREGKGFKGWRKEEWYPQEEARSQLSSEAADFIPSGLYDYDVLSHQYWDMAEEATWREFADHEGTKYYYNCKTGLTQWERPAELDLPKPESPKHQSPEKGKAGTGKAKGYGGYHGGDAQGAPAWAKGEKGEKGEKGKKGEKGEGKARKGKDGKDGKGKKEKSKEKDDATFGPQGCNLFVFHLPDEWGDEDMLEQLRCKPLTYFSPHGKIVSAKVMKELGTGRSRGFGFVSYEAQADAATAIRKMHGYKIQGKRLKVEFKKGETTEEPKEKAPSADDERLIGYLRAISAQSVVQSLKSTEKKESKFEPLPFEPSGAPVDPVDPDPVSVEDPPGSPA</sequence>
<dbReference type="InterPro" id="IPR036020">
    <property type="entry name" value="WW_dom_sf"/>
</dbReference>
<dbReference type="SMART" id="SM00360">
    <property type="entry name" value="RRM"/>
    <property type="match status" value="1"/>
</dbReference>
<dbReference type="PANTHER" id="PTHR48025">
    <property type="entry name" value="OS02G0815200 PROTEIN"/>
    <property type="match status" value="1"/>
</dbReference>
<reference evidence="7" key="2">
    <citation type="submission" date="2024-04" db="EMBL/GenBank/DDBJ databases">
        <authorList>
            <person name="Chen Y."/>
            <person name="Shah S."/>
            <person name="Dougan E. K."/>
            <person name="Thang M."/>
            <person name="Chan C."/>
        </authorList>
    </citation>
    <scope>NUCLEOTIDE SEQUENCE [LARGE SCALE GENOMIC DNA]</scope>
</reference>
<dbReference type="InterPro" id="IPR001202">
    <property type="entry name" value="WW_dom"/>
</dbReference>
<dbReference type="PROSITE" id="PS50102">
    <property type="entry name" value="RRM"/>
    <property type="match status" value="1"/>
</dbReference>
<dbReference type="InterPro" id="IPR035979">
    <property type="entry name" value="RBD_domain_sf"/>
</dbReference>
<evidence type="ECO:0000313" key="8">
    <source>
        <dbReference type="EMBL" id="CAL4763815.1"/>
    </source>
</evidence>
<dbReference type="GO" id="GO:0005634">
    <property type="term" value="C:nucleus"/>
    <property type="evidence" value="ECO:0007669"/>
    <property type="project" value="TreeGrafter"/>
</dbReference>
<keyword evidence="1 2" id="KW-0694">RNA-binding</keyword>
<dbReference type="Proteomes" id="UP001152797">
    <property type="component" value="Unassembled WGS sequence"/>
</dbReference>
<dbReference type="SUPFAM" id="SSF54928">
    <property type="entry name" value="RNA-binding domain, RBD"/>
    <property type="match status" value="1"/>
</dbReference>
<evidence type="ECO:0000313" key="6">
    <source>
        <dbReference type="EMBL" id="CAI3976503.1"/>
    </source>
</evidence>
<feature type="domain" description="WW" evidence="4">
    <location>
        <begin position="99"/>
        <end position="132"/>
    </location>
</feature>
<dbReference type="Pfam" id="PF00076">
    <property type="entry name" value="RRM_1"/>
    <property type="match status" value="1"/>
</dbReference>
<dbReference type="Pfam" id="PF00397">
    <property type="entry name" value="WW"/>
    <property type="match status" value="1"/>
</dbReference>
<feature type="compositionally biased region" description="Basic and acidic residues" evidence="3">
    <location>
        <begin position="9"/>
        <end position="19"/>
    </location>
</feature>
<dbReference type="InterPro" id="IPR012677">
    <property type="entry name" value="Nucleotide-bd_a/b_plait_sf"/>
</dbReference>
<dbReference type="EMBL" id="CAMXCT030000276">
    <property type="protein sequence ID" value="CAL4763815.1"/>
    <property type="molecule type" value="Genomic_DNA"/>
</dbReference>
<feature type="region of interest" description="Disordered" evidence="3">
    <location>
        <begin position="133"/>
        <end position="219"/>
    </location>
</feature>
<evidence type="ECO:0000256" key="1">
    <source>
        <dbReference type="ARBA" id="ARBA00022884"/>
    </source>
</evidence>
<dbReference type="SUPFAM" id="SSF51045">
    <property type="entry name" value="WW domain"/>
    <property type="match status" value="1"/>
</dbReference>
<feature type="compositionally biased region" description="Basic and acidic residues" evidence="3">
    <location>
        <begin position="133"/>
        <end position="150"/>
    </location>
</feature>
<evidence type="ECO:0000313" key="9">
    <source>
        <dbReference type="Proteomes" id="UP001152797"/>
    </source>
</evidence>
<accession>A0A9P1FHL9</accession>
<dbReference type="CDD" id="cd12362">
    <property type="entry name" value="RRM3_CELF1-6"/>
    <property type="match status" value="1"/>
</dbReference>
<dbReference type="Gene3D" id="2.20.70.10">
    <property type="match status" value="1"/>
</dbReference>
<dbReference type="PANTHER" id="PTHR48025:SF1">
    <property type="entry name" value="RRM DOMAIN-CONTAINING PROTEIN"/>
    <property type="match status" value="1"/>
</dbReference>
<name>A0A9P1FHL9_9DINO</name>
<evidence type="ECO:0000313" key="7">
    <source>
        <dbReference type="EMBL" id="CAL1129878.1"/>
    </source>
</evidence>
<dbReference type="PROSITE" id="PS50020">
    <property type="entry name" value="WW_DOMAIN_2"/>
    <property type="match status" value="1"/>
</dbReference>
<dbReference type="InterPro" id="IPR000504">
    <property type="entry name" value="RRM_dom"/>
</dbReference>
<comment type="caution">
    <text evidence="6">The sequence shown here is derived from an EMBL/GenBank/DDBJ whole genome shotgun (WGS) entry which is preliminary data.</text>
</comment>
<feature type="region of interest" description="Disordered" evidence="3">
    <location>
        <begin position="345"/>
        <end position="384"/>
    </location>
</feature>
<proteinExistence type="predicted"/>
<dbReference type="EMBL" id="CAMXCT020000276">
    <property type="protein sequence ID" value="CAL1129878.1"/>
    <property type="molecule type" value="Genomic_DNA"/>
</dbReference>
<evidence type="ECO:0000256" key="3">
    <source>
        <dbReference type="SAM" id="MobiDB-lite"/>
    </source>
</evidence>
<feature type="domain" description="RRM" evidence="5">
    <location>
        <begin position="224"/>
        <end position="310"/>
    </location>
</feature>
<feature type="compositionally biased region" description="Basic and acidic residues" evidence="3">
    <location>
        <begin position="39"/>
        <end position="71"/>
    </location>
</feature>
<feature type="compositionally biased region" description="Basic and acidic residues" evidence="3">
    <location>
        <begin position="175"/>
        <end position="217"/>
    </location>
</feature>
<dbReference type="GO" id="GO:0003729">
    <property type="term" value="F:mRNA binding"/>
    <property type="evidence" value="ECO:0007669"/>
    <property type="project" value="TreeGrafter"/>
</dbReference>
<evidence type="ECO:0000256" key="2">
    <source>
        <dbReference type="PROSITE-ProRule" id="PRU00176"/>
    </source>
</evidence>
<feature type="compositionally biased region" description="Low complexity" evidence="3">
    <location>
        <begin position="361"/>
        <end position="384"/>
    </location>
</feature>
<reference evidence="6" key="1">
    <citation type="submission" date="2022-10" db="EMBL/GenBank/DDBJ databases">
        <authorList>
            <person name="Chen Y."/>
            <person name="Dougan E. K."/>
            <person name="Chan C."/>
            <person name="Rhodes N."/>
            <person name="Thang M."/>
        </authorList>
    </citation>
    <scope>NUCLEOTIDE SEQUENCE</scope>
</reference>